<proteinExistence type="predicted"/>
<organism evidence="1">
    <name type="scientific">viral metagenome</name>
    <dbReference type="NCBI Taxonomy" id="1070528"/>
    <lineage>
        <taxon>unclassified sequences</taxon>
        <taxon>metagenomes</taxon>
        <taxon>organismal metagenomes</taxon>
    </lineage>
</organism>
<dbReference type="AlphaFoldDB" id="A0A6C0C249"/>
<sequence length="654" mass="73056">MGLRMQEAALSTIRVTAIDPARTRWKIRLRLHYFWNEPGEVLMSLREVGIAVLLLTPGEYKVQRTVLCASQACFNAHAHTWLSALHSTGQSPLTENFSITFSACSEQEDTKELFPARALCTQTTPSWQGNAVSPVNEYIDRWSRSIADGSERQCFRIRGLAVRCGYSLPHVRELALAAPLRFRQHIPAQVCHPHDVRTTLASREHLAIWDGKWLWLHHNDSKCVFPCLSWSMPLTSTAGADGIASQTGVLRIQNTEVSYYPVVRDLRMKWDTNTRMRIACIIEQARCADTRAEVLLWMSNCGCLWRTHLGCPHSTSTQLTVDNLPNCWGRRDVWCRSDRLCRSWSCQRAGRDVEPASDVRWVCLCGASTASTPSTAFMNAFNLHVERLCLRTESTVHSQTDERDLSLLADDLSRGDVTFSCDLFHGGVVCFFNAKGETKAVCVSRTCKETWLSAPAGKPLYNARGECFAYIDQGGHLVFVCLKSQTGFSKRIAIPSLHGTHLVASRIRIEGEMQDVLITSHSNVLGSTWRPSSAPACPIQLKSNRWKLIPPKVPYLTCCTWSGEIVWCLELPCVGECLLIIDNVFCLVGTTCGIFEIDAQNGILLDCLSSLSATTLVGCKTTSKEWTLAGKTDAHDHFIISFLPKMHLPHAMHS</sequence>
<dbReference type="EMBL" id="MN739305">
    <property type="protein sequence ID" value="QHS97839.1"/>
    <property type="molecule type" value="Genomic_DNA"/>
</dbReference>
<name>A0A6C0C249_9ZZZZ</name>
<reference evidence="1" key="1">
    <citation type="journal article" date="2020" name="Nature">
        <title>Giant virus diversity and host interactions through global metagenomics.</title>
        <authorList>
            <person name="Schulz F."/>
            <person name="Roux S."/>
            <person name="Paez-Espino D."/>
            <person name="Jungbluth S."/>
            <person name="Walsh D.A."/>
            <person name="Denef V.J."/>
            <person name="McMahon K.D."/>
            <person name="Konstantinidis K.T."/>
            <person name="Eloe-Fadrosh E.A."/>
            <person name="Kyrpides N.C."/>
            <person name="Woyke T."/>
        </authorList>
    </citation>
    <scope>NUCLEOTIDE SEQUENCE</scope>
    <source>
        <strain evidence="1">GVMAG-M-3300020182-33</strain>
    </source>
</reference>
<protein>
    <submittedName>
        <fullName evidence="1">Uncharacterized protein</fullName>
    </submittedName>
</protein>
<evidence type="ECO:0000313" key="1">
    <source>
        <dbReference type="EMBL" id="QHS97839.1"/>
    </source>
</evidence>
<accession>A0A6C0C249</accession>